<sequence>MKAKQGFTHKDFAYVLDKYRYNLSIGDIVAGTIFSKEQQGFLVDIGAKIAAYLPQEESSLYQCSFSSFNITNKTREFFILAYNRDRQQLIVSIRRLEYIRGWKRIKQMQAEDIIVNLHIHDINKGGLLTKVEGIQGFIPNSHLINAHNKKPLLDTLLQCQFLITDERSNKLVFSHKRAMLTLFSNSIQVGQIIKGTITQIKTYGLFISINNIPALLHISEIGNQYIDNIDNIFKVGNQIKVKVIHIDKKRGRLSVSRRNLN</sequence>
<feature type="domain" description="S1 motif" evidence="6">
    <location>
        <begin position="190"/>
        <end position="258"/>
    </location>
</feature>
<evidence type="ECO:0000256" key="2">
    <source>
        <dbReference type="ARBA" id="ARBA00022980"/>
    </source>
</evidence>
<dbReference type="Pfam" id="PF00575">
    <property type="entry name" value="S1"/>
    <property type="match status" value="1"/>
</dbReference>
<dbReference type="GO" id="GO:0005840">
    <property type="term" value="C:ribosome"/>
    <property type="evidence" value="ECO:0007669"/>
    <property type="project" value="UniProtKB-KW"/>
</dbReference>
<evidence type="ECO:0000256" key="4">
    <source>
        <dbReference type="ARBA" id="ARBA00069232"/>
    </source>
</evidence>
<dbReference type="GO" id="GO:0006412">
    <property type="term" value="P:translation"/>
    <property type="evidence" value="ECO:0007669"/>
    <property type="project" value="TreeGrafter"/>
</dbReference>
<evidence type="ECO:0000256" key="1">
    <source>
        <dbReference type="ARBA" id="ARBA00006767"/>
    </source>
</evidence>
<proteinExistence type="inferred from homology"/>
<dbReference type="SMART" id="SM00316">
    <property type="entry name" value="S1"/>
    <property type="match status" value="3"/>
</dbReference>
<dbReference type="EMBL" id="MH281629">
    <property type="protein sequence ID" value="AYR06180.1"/>
    <property type="molecule type" value="Genomic_DNA"/>
</dbReference>
<dbReference type="AlphaFoldDB" id="A0A3G3MH74"/>
<feature type="domain" description="S1 motif" evidence="6">
    <location>
        <begin position="26"/>
        <end position="94"/>
    </location>
</feature>
<keyword evidence="7" id="KW-0934">Plastid</keyword>
<feature type="domain" description="S1 motif" evidence="6">
    <location>
        <begin position="111"/>
        <end position="176"/>
    </location>
</feature>
<evidence type="ECO:0000256" key="3">
    <source>
        <dbReference type="ARBA" id="ARBA00023274"/>
    </source>
</evidence>
<dbReference type="InterPro" id="IPR003029">
    <property type="entry name" value="S1_domain"/>
</dbReference>
<dbReference type="PANTHER" id="PTHR10724:SF7">
    <property type="entry name" value="SMALL RIBOSOMAL SUBUNIT PROTEIN BS1C"/>
    <property type="match status" value="1"/>
</dbReference>
<protein>
    <recommendedName>
        <fullName evidence="4">Small ribosomal subunit protein bS1c</fullName>
    </recommendedName>
    <alternativeName>
        <fullName evidence="5">30S ribosomal protein S1, chloroplastic</fullName>
    </alternativeName>
</protein>
<comment type="similarity">
    <text evidence="1">Belongs to the bacterial ribosomal protein bS1 family.</text>
</comment>
<keyword evidence="2 7" id="KW-0689">Ribosomal protein</keyword>
<dbReference type="SUPFAM" id="SSF50249">
    <property type="entry name" value="Nucleic acid-binding proteins"/>
    <property type="match status" value="2"/>
</dbReference>
<keyword evidence="3" id="KW-0687">Ribonucleoprotein</keyword>
<dbReference type="InterPro" id="IPR012340">
    <property type="entry name" value="NA-bd_OB-fold"/>
</dbReference>
<dbReference type="InterPro" id="IPR050437">
    <property type="entry name" value="Ribos_protein_bS1-like"/>
</dbReference>
<dbReference type="Gene3D" id="2.40.50.140">
    <property type="entry name" value="Nucleic acid-binding proteins"/>
    <property type="match status" value="2"/>
</dbReference>
<accession>A0A3G3MH74</accession>
<dbReference type="GO" id="GO:0003729">
    <property type="term" value="F:mRNA binding"/>
    <property type="evidence" value="ECO:0007669"/>
    <property type="project" value="TreeGrafter"/>
</dbReference>
<name>A0A3G3MH74_9FLOR</name>
<dbReference type="GO" id="GO:1990904">
    <property type="term" value="C:ribonucleoprotein complex"/>
    <property type="evidence" value="ECO:0007669"/>
    <property type="project" value="UniProtKB-KW"/>
</dbReference>
<evidence type="ECO:0000259" key="6">
    <source>
        <dbReference type="PROSITE" id="PS50126"/>
    </source>
</evidence>
<dbReference type="FunFam" id="2.40.50.140:FF:000103">
    <property type="entry name" value="protein RRP5 homolog"/>
    <property type="match status" value="1"/>
</dbReference>
<evidence type="ECO:0000313" key="7">
    <source>
        <dbReference type="EMBL" id="AYR06180.1"/>
    </source>
</evidence>
<organism evidence="7">
    <name type="scientific">Renouxia sp</name>
    <dbReference type="NCBI Taxonomy" id="2485823"/>
    <lineage>
        <taxon>Eukaryota</taxon>
        <taxon>Rhodophyta</taxon>
        <taxon>Florideophyceae</taxon>
        <taxon>Corallinophycidae</taxon>
        <taxon>Rhodogorgonales</taxon>
        <taxon>Rhodogorgonaceae</taxon>
        <taxon>Renouxia</taxon>
    </lineage>
</organism>
<dbReference type="PROSITE" id="PS50126">
    <property type="entry name" value="S1"/>
    <property type="match status" value="3"/>
</dbReference>
<dbReference type="PANTHER" id="PTHR10724">
    <property type="entry name" value="30S RIBOSOMAL PROTEIN S1"/>
    <property type="match status" value="1"/>
</dbReference>
<gene>
    <name evidence="7" type="primary">rps1</name>
</gene>
<dbReference type="GO" id="GO:0003735">
    <property type="term" value="F:structural constituent of ribosome"/>
    <property type="evidence" value="ECO:0007669"/>
    <property type="project" value="TreeGrafter"/>
</dbReference>
<geneLocation type="plastid" evidence="7"/>
<evidence type="ECO:0000256" key="5">
    <source>
        <dbReference type="ARBA" id="ARBA00081784"/>
    </source>
</evidence>
<reference evidence="7" key="1">
    <citation type="journal article" date="2018" name="Genome Biol. Evol.">
        <title>Mitochondrial and Plastid Genomes from Coralline Red Algae Provide Insights into the Incongruent Evolutionary Histories of Organelles.</title>
        <authorList>
            <person name="Lee J."/>
            <person name="Song H.J."/>
            <person name="In Park S."/>
            <person name="Lee Y.M."/>
            <person name="Jeong S.Y."/>
            <person name="Oh Cho T."/>
            <person name="Kim J.H."/>
            <person name="Choi H.G."/>
            <person name="Choi C.G."/>
            <person name="Nelson W.A."/>
            <person name="Fredericq S."/>
            <person name="Bhattacharya D."/>
            <person name="Su Yoon H."/>
        </authorList>
    </citation>
    <scope>NUCLEOTIDE SEQUENCE</scope>
</reference>